<evidence type="ECO:0000256" key="2">
    <source>
        <dbReference type="SAM" id="Phobius"/>
    </source>
</evidence>
<evidence type="ECO:0000313" key="4">
    <source>
        <dbReference type="Proteomes" id="UP000765509"/>
    </source>
</evidence>
<evidence type="ECO:0000256" key="1">
    <source>
        <dbReference type="SAM" id="MobiDB-lite"/>
    </source>
</evidence>
<name>A0A9Q3EJP4_9BASI</name>
<feature type="compositionally biased region" description="Polar residues" evidence="1">
    <location>
        <begin position="17"/>
        <end position="26"/>
    </location>
</feature>
<dbReference type="SUPFAM" id="SSF53448">
    <property type="entry name" value="Nucleotide-diphospho-sugar transferases"/>
    <property type="match status" value="1"/>
</dbReference>
<dbReference type="OrthoDB" id="2020070at2759"/>
<feature type="region of interest" description="Disordered" evidence="1">
    <location>
        <begin position="1"/>
        <end position="26"/>
    </location>
</feature>
<proteinExistence type="predicted"/>
<keyword evidence="2" id="KW-0812">Transmembrane</keyword>
<reference evidence="3" key="1">
    <citation type="submission" date="2021-03" db="EMBL/GenBank/DDBJ databases">
        <title>Draft genome sequence of rust myrtle Austropuccinia psidii MF-1, a brazilian biotype.</title>
        <authorList>
            <person name="Quecine M.C."/>
            <person name="Pachon D.M.R."/>
            <person name="Bonatelli M.L."/>
            <person name="Correr F.H."/>
            <person name="Franceschini L.M."/>
            <person name="Leite T.F."/>
            <person name="Margarido G.R.A."/>
            <person name="Almeida C.A."/>
            <person name="Ferrarezi J.A."/>
            <person name="Labate C.A."/>
        </authorList>
    </citation>
    <scope>NUCLEOTIDE SEQUENCE</scope>
    <source>
        <strain evidence="3">MF-1</strain>
    </source>
</reference>
<dbReference type="EMBL" id="AVOT02029594">
    <property type="protein sequence ID" value="MBW0522494.1"/>
    <property type="molecule type" value="Genomic_DNA"/>
</dbReference>
<sequence>MLNSDNLLHHHHHQSTHQRNLPSKPKISNSLNHLNLQIQPTSLPNVESLDTISDLSSLPAIGHSASLNHQGIHLNKNKFNFHRVKKKLIQSRVSLWITLIFICSFLIIISKNYHFSKPLESQSSSSNHQKIQRIKNQISDLNVNVLDFKASNLDNNLQIVSSVSSTNSAVINTLINPTTIPHSLTILVFLPPSKDKDSSIATLNRIIKSLKPLPTHSITLICSRSIECSEINSNYQSDSLLNYHPPSSSDIILVLDGPLPPINQFASWISMASFISLKTAQIVALAAILDSQPAACATQDGHASIPVSPYIIPTSLWPNSSIFLDIKNSLQLSFFLKNKLGWETFINLPQQPISTKICHQVIQSLTSANQIMSSPQASSSTTTIGVLVTRQNLKHPSWKKFICRMSEKFDIILYFLDLSRDFQSLSQIEIKQLFEICAAEIEIVTSLADRIEEPLDTLKRFLNKKPNLNVIIYVNNLKHYWLPKIITLDTDTEKLVTEPTRSNQEEIVLIGLPFDEIENSDWILGLELVALKNWHKPKIDISVITHDRPKSLERLLNSLKFSRYYGDRVDLIINMEQTSDRRTRKIVEAFQWAFGSKIVRQRIIHGGLLPAVVEGWYPSTEHDSYGVLLEDDIEVSRQFYGWLKFALLTYRYSGSVNDRIYGISLYQPQHIELRPEGRKKFNATSVLAGLGFEPATIPYVSQVPCSWGAMFFPESWVGFQRFLSFRLADKLNGIKLEDPLVASPIRSNRWPQSWKKYMIEWVYLRGLEMIYPNYHNPEDGRPMSLSTNHLEIGTHVHRISRKTKFGKWDLTTNGPPNKRLKEELRLAGVKKEFEVNLMDHKTSLLQGLGERKRLPSMDELAVIDLWGEVSNRDEIKDRGWVGARAVGLCDEDRPGFFDLQGQRSQLGEMMKSVCQT</sequence>
<dbReference type="Gene3D" id="3.90.550.10">
    <property type="entry name" value="Spore Coat Polysaccharide Biosynthesis Protein SpsA, Chain A"/>
    <property type="match status" value="1"/>
</dbReference>
<keyword evidence="4" id="KW-1185">Reference proteome</keyword>
<feature type="transmembrane region" description="Helical" evidence="2">
    <location>
        <begin position="93"/>
        <end position="113"/>
    </location>
</feature>
<keyword evidence="2" id="KW-0472">Membrane</keyword>
<dbReference type="PANTHER" id="PTHR33604">
    <property type="entry name" value="OSJNBA0004B13.7 PROTEIN"/>
    <property type="match status" value="1"/>
</dbReference>
<dbReference type="InterPro" id="IPR029044">
    <property type="entry name" value="Nucleotide-diphossugar_trans"/>
</dbReference>
<keyword evidence="2" id="KW-1133">Transmembrane helix</keyword>
<organism evidence="3 4">
    <name type="scientific">Austropuccinia psidii MF-1</name>
    <dbReference type="NCBI Taxonomy" id="1389203"/>
    <lineage>
        <taxon>Eukaryota</taxon>
        <taxon>Fungi</taxon>
        <taxon>Dikarya</taxon>
        <taxon>Basidiomycota</taxon>
        <taxon>Pucciniomycotina</taxon>
        <taxon>Pucciniomycetes</taxon>
        <taxon>Pucciniales</taxon>
        <taxon>Sphaerophragmiaceae</taxon>
        <taxon>Austropuccinia</taxon>
    </lineage>
</organism>
<dbReference type="Proteomes" id="UP000765509">
    <property type="component" value="Unassembled WGS sequence"/>
</dbReference>
<dbReference type="AlphaFoldDB" id="A0A9Q3EJP4"/>
<dbReference type="PANTHER" id="PTHR33604:SF3">
    <property type="entry name" value="OSJNBA0004B13.7 PROTEIN"/>
    <property type="match status" value="1"/>
</dbReference>
<accession>A0A9Q3EJP4</accession>
<evidence type="ECO:0000313" key="3">
    <source>
        <dbReference type="EMBL" id="MBW0522494.1"/>
    </source>
</evidence>
<gene>
    <name evidence="3" type="ORF">O181_062209</name>
</gene>
<comment type="caution">
    <text evidence="3">The sequence shown here is derived from an EMBL/GenBank/DDBJ whole genome shotgun (WGS) entry which is preliminary data.</text>
</comment>
<protein>
    <submittedName>
        <fullName evidence="3">Uncharacterized protein</fullName>
    </submittedName>
</protein>